<name>G1BSK3_9CAUD</name>
<sequence>MSEEDREQCEAATGDGRQCKRSGAPCIPDAQGLQYLCAQHWRNVCQHQSTRVIGPTSPDGRGEWHQECTQCGYVTATGVDL</sequence>
<dbReference type="Proteomes" id="UP000223621">
    <property type="component" value="Segment"/>
</dbReference>
<evidence type="ECO:0000256" key="1">
    <source>
        <dbReference type="SAM" id="MobiDB-lite"/>
    </source>
</evidence>
<evidence type="ECO:0000313" key="2">
    <source>
        <dbReference type="EMBL" id="AEK07867.1"/>
    </source>
</evidence>
<dbReference type="GeneID" id="40090401"/>
<gene>
    <name evidence="2" type="primary">96</name>
    <name evidence="2" type="ORF">YOSHI_96</name>
</gene>
<feature type="region of interest" description="Disordered" evidence="1">
    <location>
        <begin position="1"/>
        <end position="21"/>
    </location>
</feature>
<keyword evidence="3" id="KW-1185">Reference proteome</keyword>
<accession>G1BSK3</accession>
<reference evidence="2 3" key="1">
    <citation type="journal article" date="2012" name="J. Virol.">
        <title>Complete Genome Sequences of 138 Mycobacteriophages.</title>
        <authorList>
            <consortium name="the Science Education Alliance Phage Hunters Advancing Genomics and Evolutionary Science Program"/>
            <consortium name="the KwaZulu-Natal Research Institute for Tuberculosis and HIV Mycobacterial Genetics Course Students"/>
            <consortium name="the Phage Hunters Integrating Research and Education Program"/>
            <person name="Hatfull G.F."/>
        </authorList>
    </citation>
    <scope>NUCLEOTIDE SEQUENCE [LARGE SCALE GENOMIC DNA]</scope>
    <source>
        <strain evidence="2 3">Yoshi</strain>
    </source>
</reference>
<dbReference type="EMBL" id="JF704115">
    <property type="protein sequence ID" value="AEK07867.1"/>
    <property type="molecule type" value="Genomic_DNA"/>
</dbReference>
<proteinExistence type="predicted"/>
<evidence type="ECO:0000313" key="3">
    <source>
        <dbReference type="Proteomes" id="UP000223621"/>
    </source>
</evidence>
<dbReference type="OrthoDB" id="34756at10239"/>
<organism evidence="2 3">
    <name type="scientific">Mycobacterium phage Yoshi</name>
    <dbReference type="NCBI Taxonomy" id="2920891"/>
    <lineage>
        <taxon>Viruses</taxon>
        <taxon>Duplodnaviria</taxon>
        <taxon>Heunggongvirae</taxon>
        <taxon>Uroviricota</taxon>
        <taxon>Caudoviricetes</taxon>
        <taxon>Gracegardnervirinae</taxon>
        <taxon>Avanivirus</taxon>
        <taxon>Avanivirus yoshi</taxon>
    </lineage>
</organism>
<dbReference type="RefSeq" id="YP_009614000.1">
    <property type="nucleotide sequence ID" value="NC_042030.1"/>
</dbReference>
<protein>
    <submittedName>
        <fullName evidence="2">Uncharacterized protein</fullName>
    </submittedName>
</protein>